<evidence type="ECO:0000313" key="3">
    <source>
        <dbReference type="Proteomes" id="UP000236173"/>
    </source>
</evidence>
<dbReference type="AlphaFoldDB" id="A0A2H5XC23"/>
<name>A0A2H5XC23_9BACT</name>
<dbReference type="Proteomes" id="UP000236173">
    <property type="component" value="Unassembled WGS sequence"/>
</dbReference>
<protein>
    <submittedName>
        <fullName evidence="2">Uncharacterized protein</fullName>
    </submittedName>
</protein>
<reference evidence="3" key="1">
    <citation type="submission" date="2017-09" db="EMBL/GenBank/DDBJ databases">
        <title>Metaegenomics of thermophilic ammonia-oxidizing enrichment culture.</title>
        <authorList>
            <person name="Kato S."/>
            <person name="Suzuki K."/>
        </authorList>
    </citation>
    <scope>NUCLEOTIDE SEQUENCE [LARGE SCALE GENOMIC DNA]</scope>
</reference>
<keyword evidence="1" id="KW-0472">Membrane</keyword>
<organism evidence="2 3">
    <name type="scientific">Candidatus Fervidibacter japonicus</name>
    <dbReference type="NCBI Taxonomy" id="2035412"/>
    <lineage>
        <taxon>Bacteria</taxon>
        <taxon>Candidatus Fervidibacterota</taxon>
        <taxon>Candidatus Fervidibacter</taxon>
    </lineage>
</organism>
<dbReference type="EMBL" id="BEHT01000015">
    <property type="protein sequence ID" value="GBC98748.1"/>
    <property type="molecule type" value="Genomic_DNA"/>
</dbReference>
<keyword evidence="1" id="KW-0812">Transmembrane</keyword>
<evidence type="ECO:0000313" key="2">
    <source>
        <dbReference type="EMBL" id="GBC98748.1"/>
    </source>
</evidence>
<accession>A0A2H5XC23</accession>
<comment type="caution">
    <text evidence="2">The sequence shown here is derived from an EMBL/GenBank/DDBJ whole genome shotgun (WGS) entry which is preliminary data.</text>
</comment>
<feature type="transmembrane region" description="Helical" evidence="1">
    <location>
        <begin position="6"/>
        <end position="26"/>
    </location>
</feature>
<sequence>MKDSLLSALSIISDLSVTISLPLLYLQTKEMRKQIQSVTYQTIVQMFDKFSLIML</sequence>
<gene>
    <name evidence="2" type="ORF">HRbin17_01262</name>
</gene>
<keyword evidence="1" id="KW-1133">Transmembrane helix</keyword>
<evidence type="ECO:0000256" key="1">
    <source>
        <dbReference type="SAM" id="Phobius"/>
    </source>
</evidence>
<proteinExistence type="predicted"/>